<dbReference type="OrthoDB" id="294853at2759"/>
<evidence type="ECO:0000313" key="3">
    <source>
        <dbReference type="EMBL" id="KAG8442961.1"/>
    </source>
</evidence>
<evidence type="ECO:0000259" key="1">
    <source>
        <dbReference type="Pfam" id="PF16206"/>
    </source>
</evidence>
<dbReference type="AlphaFoldDB" id="A0A8T2JG16"/>
<sequence>FFRQRVTEIIFVLKAVSTLIDSLKKTHPENVDSNTWAQVISLYPTLVDCITCSSSEVCTALKEALVPFKDFMHPPAAAKVQNGES</sequence>
<evidence type="ECO:0000313" key="4">
    <source>
        <dbReference type="EMBL" id="KAG8442962.1"/>
    </source>
</evidence>
<proteinExistence type="predicted"/>
<dbReference type="EMBL" id="JAACNH010000005">
    <property type="protein sequence ID" value="KAG8442250.1"/>
    <property type="molecule type" value="Genomic_DNA"/>
</dbReference>
<dbReference type="Pfam" id="PF16206">
    <property type="entry name" value="Mon2_C"/>
    <property type="match status" value="1"/>
</dbReference>
<dbReference type="InterPro" id="IPR032817">
    <property type="entry name" value="Mon2_C"/>
</dbReference>
<gene>
    <name evidence="2" type="ORF">GDO86_011158</name>
    <name evidence="3" type="ORF">GDO86_011687</name>
    <name evidence="4" type="ORF">GDO86_011688</name>
</gene>
<keyword evidence="5" id="KW-1185">Reference proteome</keyword>
<feature type="domain" description="Mon2 C-terminal" evidence="1">
    <location>
        <begin position="3"/>
        <end position="75"/>
    </location>
</feature>
<evidence type="ECO:0000313" key="2">
    <source>
        <dbReference type="EMBL" id="KAG8442250.1"/>
    </source>
</evidence>
<protein>
    <recommendedName>
        <fullName evidence="1">Mon2 C-terminal domain-containing protein</fullName>
    </recommendedName>
</protein>
<reference evidence="2" key="1">
    <citation type="thesis" date="2020" institute="ProQuest LLC" country="789 East Eisenhower Parkway, Ann Arbor, MI, USA">
        <title>Comparative Genomics and Chromosome Evolution.</title>
        <authorList>
            <person name="Mudd A.B."/>
        </authorList>
    </citation>
    <scope>NUCLEOTIDE SEQUENCE</scope>
    <source>
        <strain evidence="2">Female2</strain>
        <tissue evidence="2">Blood</tissue>
    </source>
</reference>
<evidence type="ECO:0000313" key="5">
    <source>
        <dbReference type="Proteomes" id="UP000812440"/>
    </source>
</evidence>
<feature type="non-terminal residue" evidence="2">
    <location>
        <position position="1"/>
    </location>
</feature>
<dbReference type="Proteomes" id="UP000812440">
    <property type="component" value="Chromosome 6"/>
</dbReference>
<dbReference type="EMBL" id="JAACNH010000005">
    <property type="protein sequence ID" value="KAG8442962.1"/>
    <property type="molecule type" value="Genomic_DNA"/>
</dbReference>
<organism evidence="2 5">
    <name type="scientific">Hymenochirus boettgeri</name>
    <name type="common">Congo dwarf clawed frog</name>
    <dbReference type="NCBI Taxonomy" id="247094"/>
    <lineage>
        <taxon>Eukaryota</taxon>
        <taxon>Metazoa</taxon>
        <taxon>Chordata</taxon>
        <taxon>Craniata</taxon>
        <taxon>Vertebrata</taxon>
        <taxon>Euteleostomi</taxon>
        <taxon>Amphibia</taxon>
        <taxon>Batrachia</taxon>
        <taxon>Anura</taxon>
        <taxon>Pipoidea</taxon>
        <taxon>Pipidae</taxon>
        <taxon>Pipinae</taxon>
        <taxon>Hymenochirus</taxon>
    </lineage>
</organism>
<dbReference type="EMBL" id="JAACNH010000005">
    <property type="protein sequence ID" value="KAG8442961.1"/>
    <property type="molecule type" value="Genomic_DNA"/>
</dbReference>
<accession>A0A8T2JG16</accession>
<comment type="caution">
    <text evidence="2">The sequence shown here is derived from an EMBL/GenBank/DDBJ whole genome shotgun (WGS) entry which is preliminary data.</text>
</comment>
<name>A0A8T2JG16_9PIPI</name>